<feature type="compositionally biased region" description="Basic and acidic residues" evidence="3">
    <location>
        <begin position="427"/>
        <end position="443"/>
    </location>
</feature>
<dbReference type="OMA" id="LKSTHMV"/>
<gene>
    <name evidence="5" type="ORF">WOLCODRAFT_144977</name>
</gene>
<feature type="region of interest" description="Disordered" evidence="3">
    <location>
        <begin position="205"/>
        <end position="443"/>
    </location>
</feature>
<dbReference type="Proteomes" id="UP000218811">
    <property type="component" value="Unassembled WGS sequence"/>
</dbReference>
<sequence length="460" mass="50063">MDQDSFRKLLQTPKAGSSSASTSRGSLLTATASKSKQKTTDASQPAFKPRTVKKKAQGTQQYRDRATERRLGLDNDYAQVEALAADFERRNADNADRKAVEEQRRYLGGDSDHTVLVKGLDHALLEQNRARVAASTTAEDDATLEQAFLEASSSIPRKRTREEIIQELKSKRAKGGDGVEGEAEEKKSAVNADLALEEAKKAGKFRPIGFKPIGSEQGEKTKKKKLKQKVDGKGFNTEKKKPNSGTEAGGKPTDISPVPAPLDEAGPSSLTPPTKPEPQPKPDPEPIDDNFDIFADAGEYTGVDLGDDDNSDGDVDMDASPRKEEPEEQALPVKGRWFAIEEEDAPKATSPQPLPAAAAEPRNEKSHSPVAPSAVHSDQEDEEEERPMRLQPLASSALPSIRELLELDSAAGKAGKRRSRKEKKKDKRGDGDGKVDKDKIDRDYKQLKAYTDKKAAAEGS</sequence>
<feature type="region of interest" description="Disordered" evidence="3">
    <location>
        <begin position="1"/>
        <end position="70"/>
    </location>
</feature>
<feature type="compositionally biased region" description="Basic residues" evidence="3">
    <location>
        <begin position="414"/>
        <end position="426"/>
    </location>
</feature>
<dbReference type="EMBL" id="KB468157">
    <property type="protein sequence ID" value="PCH44437.1"/>
    <property type="molecule type" value="Genomic_DNA"/>
</dbReference>
<keyword evidence="6" id="KW-1185">Reference proteome</keyword>
<evidence type="ECO:0000313" key="6">
    <source>
        <dbReference type="Proteomes" id="UP000218811"/>
    </source>
</evidence>
<reference evidence="5 6" key="1">
    <citation type="journal article" date="2012" name="Science">
        <title>The Paleozoic origin of enzymatic lignin decomposition reconstructed from 31 fungal genomes.</title>
        <authorList>
            <person name="Floudas D."/>
            <person name="Binder M."/>
            <person name="Riley R."/>
            <person name="Barry K."/>
            <person name="Blanchette R.A."/>
            <person name="Henrissat B."/>
            <person name="Martinez A.T."/>
            <person name="Otillar R."/>
            <person name="Spatafora J.W."/>
            <person name="Yadav J.S."/>
            <person name="Aerts A."/>
            <person name="Benoit I."/>
            <person name="Boyd A."/>
            <person name="Carlson A."/>
            <person name="Copeland A."/>
            <person name="Coutinho P.M."/>
            <person name="de Vries R.P."/>
            <person name="Ferreira P."/>
            <person name="Findley K."/>
            <person name="Foster B."/>
            <person name="Gaskell J."/>
            <person name="Glotzer D."/>
            <person name="Gorecki P."/>
            <person name="Heitman J."/>
            <person name="Hesse C."/>
            <person name="Hori C."/>
            <person name="Igarashi K."/>
            <person name="Jurgens J.A."/>
            <person name="Kallen N."/>
            <person name="Kersten P."/>
            <person name="Kohler A."/>
            <person name="Kuees U."/>
            <person name="Kumar T.K.A."/>
            <person name="Kuo A."/>
            <person name="LaButti K."/>
            <person name="Larrondo L.F."/>
            <person name="Lindquist E."/>
            <person name="Ling A."/>
            <person name="Lombard V."/>
            <person name="Lucas S."/>
            <person name="Lundell T."/>
            <person name="Martin R."/>
            <person name="McLaughlin D.J."/>
            <person name="Morgenstern I."/>
            <person name="Morin E."/>
            <person name="Murat C."/>
            <person name="Nagy L.G."/>
            <person name="Nolan M."/>
            <person name="Ohm R.A."/>
            <person name="Patyshakuliyeva A."/>
            <person name="Rokas A."/>
            <person name="Ruiz-Duenas F.J."/>
            <person name="Sabat G."/>
            <person name="Salamov A."/>
            <person name="Samejima M."/>
            <person name="Schmutz J."/>
            <person name="Slot J.C."/>
            <person name="St John F."/>
            <person name="Stenlid J."/>
            <person name="Sun H."/>
            <person name="Sun S."/>
            <person name="Syed K."/>
            <person name="Tsang A."/>
            <person name="Wiebenga A."/>
            <person name="Young D."/>
            <person name="Pisabarro A."/>
            <person name="Eastwood D.C."/>
            <person name="Martin F."/>
            <person name="Cullen D."/>
            <person name="Grigoriev I.V."/>
            <person name="Hibbett D.S."/>
        </authorList>
    </citation>
    <scope>NUCLEOTIDE SEQUENCE [LARGE SCALE GENOMIC DNA]</scope>
    <source>
        <strain evidence="5 6">MD-104</strain>
    </source>
</reference>
<accession>A0A2H3K7M7</accession>
<protein>
    <recommendedName>
        <fullName evidence="4">RED-like N-terminal domain-containing protein</fullName>
    </recommendedName>
</protein>
<evidence type="ECO:0000256" key="2">
    <source>
        <dbReference type="ARBA" id="ARBA00023242"/>
    </source>
</evidence>
<keyword evidence="2" id="KW-0539">Nucleus</keyword>
<dbReference type="PANTHER" id="PTHR12765">
    <property type="entry name" value="RED PROTEIN IK FACTOR CYTOKINE IK"/>
    <property type="match status" value="1"/>
</dbReference>
<dbReference type="STRING" id="742152.A0A2H3K7M7"/>
<feature type="compositionally biased region" description="Low complexity" evidence="3">
    <location>
        <begin position="15"/>
        <end position="44"/>
    </location>
</feature>
<evidence type="ECO:0000259" key="4">
    <source>
        <dbReference type="Pfam" id="PF07808"/>
    </source>
</evidence>
<dbReference type="OrthoDB" id="3366823at2759"/>
<feature type="region of interest" description="Disordered" evidence="3">
    <location>
        <begin position="168"/>
        <end position="191"/>
    </location>
</feature>
<dbReference type="AlphaFoldDB" id="A0A2H3K7M7"/>
<dbReference type="InterPro" id="IPR012916">
    <property type="entry name" value="RED_N"/>
</dbReference>
<dbReference type="InterPro" id="IPR039896">
    <property type="entry name" value="Red-like"/>
</dbReference>
<evidence type="ECO:0000256" key="1">
    <source>
        <dbReference type="ARBA" id="ARBA00004123"/>
    </source>
</evidence>
<feature type="compositionally biased region" description="Basic and acidic residues" evidence="3">
    <location>
        <begin position="168"/>
        <end position="177"/>
    </location>
</feature>
<evidence type="ECO:0000256" key="3">
    <source>
        <dbReference type="SAM" id="MobiDB-lite"/>
    </source>
</evidence>
<feature type="compositionally biased region" description="Acidic residues" evidence="3">
    <location>
        <begin position="305"/>
        <end position="317"/>
    </location>
</feature>
<dbReference type="Pfam" id="PF07808">
    <property type="entry name" value="RED_N"/>
    <property type="match status" value="1"/>
</dbReference>
<dbReference type="GO" id="GO:0005634">
    <property type="term" value="C:nucleus"/>
    <property type="evidence" value="ECO:0007669"/>
    <property type="project" value="UniProtKB-SubCell"/>
</dbReference>
<evidence type="ECO:0000313" key="5">
    <source>
        <dbReference type="EMBL" id="PCH44437.1"/>
    </source>
</evidence>
<feature type="domain" description="RED-like N-terminal" evidence="4">
    <location>
        <begin position="51"/>
        <end position="169"/>
    </location>
</feature>
<feature type="compositionally biased region" description="Basic and acidic residues" evidence="3">
    <location>
        <begin position="228"/>
        <end position="241"/>
    </location>
</feature>
<proteinExistence type="predicted"/>
<name>A0A2H3K7M7_WOLCO</name>
<organism evidence="5 6">
    <name type="scientific">Wolfiporia cocos (strain MD-104)</name>
    <name type="common">Brown rot fungus</name>
    <dbReference type="NCBI Taxonomy" id="742152"/>
    <lineage>
        <taxon>Eukaryota</taxon>
        <taxon>Fungi</taxon>
        <taxon>Dikarya</taxon>
        <taxon>Basidiomycota</taxon>
        <taxon>Agaricomycotina</taxon>
        <taxon>Agaricomycetes</taxon>
        <taxon>Polyporales</taxon>
        <taxon>Phaeolaceae</taxon>
        <taxon>Wolfiporia</taxon>
    </lineage>
</organism>
<comment type="subcellular location">
    <subcellularLocation>
        <location evidence="1">Nucleus</location>
    </subcellularLocation>
</comment>